<dbReference type="OrthoDB" id="2942660at2"/>
<keyword evidence="1" id="KW-1133">Transmembrane helix</keyword>
<sequence>MKSYVAVLLQMMIWSSYSLAEWLSDHDRPGYNIGMFLIFVFLAFNIAKYVVKSTKASLIITGATLSFYLFIHWGMPAISSWV</sequence>
<keyword evidence="1" id="KW-0472">Membrane</keyword>
<evidence type="ECO:0000313" key="2">
    <source>
        <dbReference type="EMBL" id="SNX73869.1"/>
    </source>
</evidence>
<dbReference type="Proteomes" id="UP000219546">
    <property type="component" value="Unassembled WGS sequence"/>
</dbReference>
<name>A0A285D282_9BACI</name>
<dbReference type="RefSeq" id="WP_097159654.1">
    <property type="nucleotide sequence ID" value="NZ_JBEPMQ010000008.1"/>
</dbReference>
<organism evidence="2 3">
    <name type="scientific">Bacillus oleivorans</name>
    <dbReference type="NCBI Taxonomy" id="1448271"/>
    <lineage>
        <taxon>Bacteria</taxon>
        <taxon>Bacillati</taxon>
        <taxon>Bacillota</taxon>
        <taxon>Bacilli</taxon>
        <taxon>Bacillales</taxon>
        <taxon>Bacillaceae</taxon>
        <taxon>Bacillus</taxon>
    </lineage>
</organism>
<accession>A0A285D282</accession>
<evidence type="ECO:0000313" key="3">
    <source>
        <dbReference type="Proteomes" id="UP000219546"/>
    </source>
</evidence>
<proteinExistence type="predicted"/>
<gene>
    <name evidence="2" type="ORF">SAMN05877753_1085</name>
</gene>
<feature type="transmembrane region" description="Helical" evidence="1">
    <location>
        <begin position="30"/>
        <end position="51"/>
    </location>
</feature>
<dbReference type="AlphaFoldDB" id="A0A285D282"/>
<feature type="transmembrane region" description="Helical" evidence="1">
    <location>
        <begin position="58"/>
        <end position="75"/>
    </location>
</feature>
<keyword evidence="3" id="KW-1185">Reference proteome</keyword>
<dbReference type="EMBL" id="OAOP01000008">
    <property type="protein sequence ID" value="SNX73869.1"/>
    <property type="molecule type" value="Genomic_DNA"/>
</dbReference>
<reference evidence="2 3" key="1">
    <citation type="submission" date="2017-08" db="EMBL/GenBank/DDBJ databases">
        <authorList>
            <person name="de Groot N.N."/>
        </authorList>
    </citation>
    <scope>NUCLEOTIDE SEQUENCE [LARGE SCALE GENOMIC DNA]</scope>
    <source>
        <strain evidence="2 3">JC228</strain>
    </source>
</reference>
<evidence type="ECO:0000256" key="1">
    <source>
        <dbReference type="SAM" id="Phobius"/>
    </source>
</evidence>
<protein>
    <submittedName>
        <fullName evidence="2">Uncharacterized protein</fullName>
    </submittedName>
</protein>
<keyword evidence="1" id="KW-0812">Transmembrane</keyword>